<dbReference type="CDD" id="cd01992">
    <property type="entry name" value="TilS_N"/>
    <property type="match status" value="1"/>
</dbReference>
<dbReference type="Pfam" id="PF01171">
    <property type="entry name" value="ATP_bind_3"/>
    <property type="match status" value="1"/>
</dbReference>
<evidence type="ECO:0000313" key="9">
    <source>
        <dbReference type="Proteomes" id="UP000837801"/>
    </source>
</evidence>
<comment type="caution">
    <text evidence="8">The sequence shown here is derived from an EMBL/GenBank/DDBJ whole genome shotgun (WGS) entry which is preliminary data.</text>
</comment>
<evidence type="ECO:0000256" key="4">
    <source>
        <dbReference type="ARBA" id="ARBA00022741"/>
    </source>
</evidence>
<evidence type="ECO:0000256" key="2">
    <source>
        <dbReference type="ARBA" id="ARBA00022598"/>
    </source>
</evidence>
<dbReference type="GO" id="GO:0005524">
    <property type="term" value="F:ATP binding"/>
    <property type="evidence" value="ECO:0007669"/>
    <property type="project" value="UniProtKB-KW"/>
</dbReference>
<dbReference type="InterPro" id="IPR011063">
    <property type="entry name" value="TilS/TtcA_N"/>
</dbReference>
<dbReference type="EC" id="6.3.4.19" evidence="1"/>
<sequence>MYMPISSEVFAQVIGKYFPKGVPPSVIALSGGVDSMCLAYLLSQHKKLYQPDMSISAMTIDHAYRIDSEKEATAVGDLVSKWGLTHNIKRLHYETTNVIKSTKFEEIARQKRYQELKQYCNENHVRNIFVAHNLNDQFETYLYRLLGESTILGLRSLKPISLIPVEPETPTEVTPYIIRPLLEFSKSEIIDTCKSNGIRWFEDPTNKDTNLTIRNKLRYYISEYVPQNIQKDPSLEVLSTSNLKSTIDKISELDDYIKRQAIKLENQLISENRLEFLEDECKMKIIFTYEEFESNSTPVLSRLLYGNIYPVASTVEYHWKYARLERAAVPKFKKLFDDLRNSDTLNTLVENMTFLNILFTVTVDDISSRIMIELRRAPVANNMLEHVAKTFSSKDQWGNWFLWDNRYWMKIKVDESENQVISSITITPFVKKLHLKILQSKFYDFGASDGARLGQDPMIIVKYKNSITGELDYDICVPKKITSNPKLRAEMELKKNIFKNIMEINDDYNDEVGKISTGVYEYEQPKVHESSTKFIMDNIIKKAFSGEQLQGKS</sequence>
<organism evidence="8 9">
    <name type="scientific">[Candida] railenensis</name>
    <dbReference type="NCBI Taxonomy" id="45579"/>
    <lineage>
        <taxon>Eukaryota</taxon>
        <taxon>Fungi</taxon>
        <taxon>Dikarya</taxon>
        <taxon>Ascomycota</taxon>
        <taxon>Saccharomycotina</taxon>
        <taxon>Pichiomycetes</taxon>
        <taxon>Debaryomycetaceae</taxon>
        <taxon>Kurtzmaniella</taxon>
    </lineage>
</organism>
<dbReference type="EMBL" id="CAKXYY010000017">
    <property type="protein sequence ID" value="CAH2354536.1"/>
    <property type="molecule type" value="Genomic_DNA"/>
</dbReference>
<reference evidence="8" key="1">
    <citation type="submission" date="2022-03" db="EMBL/GenBank/DDBJ databases">
        <authorList>
            <person name="Legras J.-L."/>
            <person name="Devillers H."/>
            <person name="Grondin C."/>
        </authorList>
    </citation>
    <scope>NUCLEOTIDE SEQUENCE</scope>
    <source>
        <strain evidence="8">CLIB 1423</strain>
    </source>
</reference>
<keyword evidence="5" id="KW-0067">ATP-binding</keyword>
<evidence type="ECO:0000256" key="6">
    <source>
        <dbReference type="ARBA" id="ARBA00048539"/>
    </source>
</evidence>
<evidence type="ECO:0000259" key="7">
    <source>
        <dbReference type="Pfam" id="PF01171"/>
    </source>
</evidence>
<protein>
    <recommendedName>
        <fullName evidence="1">tRNA(Ile)-lysidine synthetase</fullName>
        <ecNumber evidence="1">6.3.4.19</ecNumber>
    </recommendedName>
</protein>
<accession>A0A9P0QUH3</accession>
<feature type="domain" description="tRNA(Ile)-lysidine/2-thiocytidine synthase N-terminal" evidence="7">
    <location>
        <begin position="26"/>
        <end position="218"/>
    </location>
</feature>
<dbReference type="PANTHER" id="PTHR43033:SF1">
    <property type="entry name" value="TRNA(ILE)-LYSIDINE SYNTHASE-RELATED"/>
    <property type="match status" value="1"/>
</dbReference>
<dbReference type="PANTHER" id="PTHR43033">
    <property type="entry name" value="TRNA(ILE)-LYSIDINE SYNTHASE-RELATED"/>
    <property type="match status" value="1"/>
</dbReference>
<dbReference type="HAMAP" id="MF_01161">
    <property type="entry name" value="tRNA_Ile_lys_synt"/>
    <property type="match status" value="1"/>
</dbReference>
<keyword evidence="9" id="KW-1185">Reference proteome</keyword>
<proteinExistence type="inferred from homology"/>
<dbReference type="InterPro" id="IPR012795">
    <property type="entry name" value="tRNA_Ile_lys_synt_N"/>
</dbReference>
<dbReference type="OrthoDB" id="434144at2759"/>
<dbReference type="NCBIfam" id="TIGR02432">
    <property type="entry name" value="lysidine_TilS_N"/>
    <property type="match status" value="1"/>
</dbReference>
<dbReference type="GO" id="GO:0008033">
    <property type="term" value="P:tRNA processing"/>
    <property type="evidence" value="ECO:0007669"/>
    <property type="project" value="UniProtKB-KW"/>
</dbReference>
<keyword evidence="3" id="KW-0819">tRNA processing</keyword>
<dbReference type="InterPro" id="IPR012094">
    <property type="entry name" value="tRNA_Ile_lys_synt"/>
</dbReference>
<evidence type="ECO:0000256" key="5">
    <source>
        <dbReference type="ARBA" id="ARBA00022840"/>
    </source>
</evidence>
<evidence type="ECO:0000256" key="3">
    <source>
        <dbReference type="ARBA" id="ARBA00022694"/>
    </source>
</evidence>
<name>A0A9P0QUH3_9ASCO</name>
<dbReference type="Gene3D" id="3.40.50.620">
    <property type="entry name" value="HUPs"/>
    <property type="match status" value="1"/>
</dbReference>
<dbReference type="GO" id="GO:0032267">
    <property type="term" value="F:tRNA(Ile)-lysidine synthase activity"/>
    <property type="evidence" value="ECO:0007669"/>
    <property type="project" value="UniProtKB-EC"/>
</dbReference>
<dbReference type="Proteomes" id="UP000837801">
    <property type="component" value="Unassembled WGS sequence"/>
</dbReference>
<keyword evidence="4" id="KW-0547">Nucleotide-binding</keyword>
<dbReference type="AlphaFoldDB" id="A0A9P0QUH3"/>
<dbReference type="InterPro" id="IPR014729">
    <property type="entry name" value="Rossmann-like_a/b/a_fold"/>
</dbReference>
<evidence type="ECO:0000313" key="8">
    <source>
        <dbReference type="EMBL" id="CAH2354536.1"/>
    </source>
</evidence>
<gene>
    <name evidence="8" type="ORF">CLIB1423_17S01354</name>
</gene>
<evidence type="ECO:0000256" key="1">
    <source>
        <dbReference type="ARBA" id="ARBA00013267"/>
    </source>
</evidence>
<keyword evidence="2" id="KW-0436">Ligase</keyword>
<comment type="catalytic activity">
    <reaction evidence="6">
        <text>cytidine(34) in tRNA(Ile2) + L-lysine + ATP = lysidine(34) in tRNA(Ile2) + AMP + diphosphate + H(+)</text>
        <dbReference type="Rhea" id="RHEA:43744"/>
        <dbReference type="Rhea" id="RHEA-COMP:10625"/>
        <dbReference type="Rhea" id="RHEA-COMP:10670"/>
        <dbReference type="ChEBI" id="CHEBI:15378"/>
        <dbReference type="ChEBI" id="CHEBI:30616"/>
        <dbReference type="ChEBI" id="CHEBI:32551"/>
        <dbReference type="ChEBI" id="CHEBI:33019"/>
        <dbReference type="ChEBI" id="CHEBI:82748"/>
        <dbReference type="ChEBI" id="CHEBI:83665"/>
        <dbReference type="ChEBI" id="CHEBI:456215"/>
        <dbReference type="EC" id="6.3.4.19"/>
    </reaction>
</comment>
<dbReference type="SUPFAM" id="SSF52402">
    <property type="entry name" value="Adenine nucleotide alpha hydrolases-like"/>
    <property type="match status" value="1"/>
</dbReference>